<sequence length="299" mass="33639">MFAKPPSAEHFTLAFAPHPMMFKSLAGDNVLDQIRFAHDQGFTAWEHNPMAGETPRMQEEVGKLLQTLNMQMGVFVGYSDFERPTFAVNKPEYREEVLRQIKQSIKVAKRCGATHFTVVPGTIDQQSIHDKTWNKYGGPRLSQGYQLANTIGLLRECVTLLEPHNLTIVLEPLNWHANHGGVLLQRSDQAFAICRAVNSPACKILFDIYHQQITEGNLIPNINQCWEEIGYFQTGDTPGRKEPGTGEIHYANVLEHVHKRCVKEKKSFVFGMEHGNSLRGKAGEQAVIDAYRAIDPASN</sequence>
<evidence type="ECO:0000259" key="4">
    <source>
        <dbReference type="Pfam" id="PF01261"/>
    </source>
</evidence>
<comment type="similarity">
    <text evidence="2">Belongs to the hyi family.</text>
</comment>
<dbReference type="InterPro" id="IPR036237">
    <property type="entry name" value="Xyl_isomerase-like_sf"/>
</dbReference>
<accession>M5UGT9</accession>
<protein>
    <submittedName>
        <fullName evidence="5">Hydroxypyruvate isomerase</fullName>
    </submittedName>
</protein>
<evidence type="ECO:0000313" key="6">
    <source>
        <dbReference type="Proteomes" id="UP000011885"/>
    </source>
</evidence>
<organism evidence="5 6">
    <name type="scientific">Rhodopirellula sallentina SM41</name>
    <dbReference type="NCBI Taxonomy" id="1263870"/>
    <lineage>
        <taxon>Bacteria</taxon>
        <taxon>Pseudomonadati</taxon>
        <taxon>Planctomycetota</taxon>
        <taxon>Planctomycetia</taxon>
        <taxon>Pirellulales</taxon>
        <taxon>Pirellulaceae</taxon>
        <taxon>Rhodopirellula</taxon>
    </lineage>
</organism>
<reference evidence="5 6" key="1">
    <citation type="journal article" date="2013" name="Mar. Genomics">
        <title>Expression of sulfatases in Rhodopirellula baltica and the diversity of sulfatases in the genus Rhodopirellula.</title>
        <authorList>
            <person name="Wegner C.E."/>
            <person name="Richter-Heitmann T."/>
            <person name="Klindworth A."/>
            <person name="Klockow C."/>
            <person name="Richter M."/>
            <person name="Achstetter T."/>
            <person name="Glockner F.O."/>
            <person name="Harder J."/>
        </authorList>
    </citation>
    <scope>NUCLEOTIDE SEQUENCE [LARGE SCALE GENOMIC DNA]</scope>
    <source>
        <strain evidence="5 6">SM41</strain>
    </source>
</reference>
<evidence type="ECO:0000313" key="5">
    <source>
        <dbReference type="EMBL" id="EMI57066.1"/>
    </source>
</evidence>
<keyword evidence="6" id="KW-1185">Reference proteome</keyword>
<evidence type="ECO:0000256" key="2">
    <source>
        <dbReference type="PIRNR" id="PIRNR006241"/>
    </source>
</evidence>
<dbReference type="PANTHER" id="PTHR43489">
    <property type="entry name" value="ISOMERASE"/>
    <property type="match status" value="1"/>
</dbReference>
<dbReference type="InterPro" id="IPR013022">
    <property type="entry name" value="Xyl_isomerase-like_TIM-brl"/>
</dbReference>
<dbReference type="Gene3D" id="3.20.20.150">
    <property type="entry name" value="Divalent-metal-dependent TIM barrel enzymes"/>
    <property type="match status" value="1"/>
</dbReference>
<evidence type="ECO:0000256" key="1">
    <source>
        <dbReference type="ARBA" id="ARBA00023235"/>
    </source>
</evidence>
<dbReference type="PATRIC" id="fig|1263870.3.peg.1582"/>
<dbReference type="InterPro" id="IPR026040">
    <property type="entry name" value="HyI-like"/>
</dbReference>
<feature type="active site" description="Proton donor/acceptor" evidence="3">
    <location>
        <position position="171"/>
    </location>
</feature>
<feature type="domain" description="Xylose isomerase-like TIM barrel" evidence="4">
    <location>
        <begin position="35"/>
        <end position="260"/>
    </location>
</feature>
<gene>
    <name evidence="5" type="ORF">RSSM_01476</name>
</gene>
<dbReference type="PIRSF" id="PIRSF006241">
    <property type="entry name" value="HyI"/>
    <property type="match status" value="1"/>
</dbReference>
<dbReference type="EMBL" id="ANOH01000113">
    <property type="protein sequence ID" value="EMI57066.1"/>
    <property type="molecule type" value="Genomic_DNA"/>
</dbReference>
<comment type="caution">
    <text evidence="5">The sequence shown here is derived from an EMBL/GenBank/DDBJ whole genome shotgun (WGS) entry which is preliminary data.</text>
</comment>
<dbReference type="InterPro" id="IPR050417">
    <property type="entry name" value="Sugar_Epim/Isomerase"/>
</dbReference>
<dbReference type="SUPFAM" id="SSF51658">
    <property type="entry name" value="Xylose isomerase-like"/>
    <property type="match status" value="1"/>
</dbReference>
<proteinExistence type="inferred from homology"/>
<dbReference type="PANTHER" id="PTHR43489:SF3">
    <property type="entry name" value="XYLOSE ISOMERASE DOMAIN PROTEIN TIM BARREL"/>
    <property type="match status" value="1"/>
</dbReference>
<name>M5UGT9_9BACT</name>
<keyword evidence="5" id="KW-0670">Pyruvate</keyword>
<dbReference type="Proteomes" id="UP000011885">
    <property type="component" value="Unassembled WGS sequence"/>
</dbReference>
<dbReference type="GO" id="GO:0016853">
    <property type="term" value="F:isomerase activity"/>
    <property type="evidence" value="ECO:0007669"/>
    <property type="project" value="UniProtKB-KW"/>
</dbReference>
<keyword evidence="1 2" id="KW-0413">Isomerase</keyword>
<dbReference type="Pfam" id="PF01261">
    <property type="entry name" value="AP_endonuc_2"/>
    <property type="match status" value="1"/>
</dbReference>
<feature type="active site" description="Proton donor/acceptor" evidence="3">
    <location>
        <position position="273"/>
    </location>
</feature>
<dbReference type="AlphaFoldDB" id="M5UGT9"/>
<evidence type="ECO:0000256" key="3">
    <source>
        <dbReference type="PIRSR" id="PIRSR006241-50"/>
    </source>
</evidence>